<evidence type="ECO:0000313" key="3">
    <source>
        <dbReference type="EMBL" id="MDO8107877.1"/>
    </source>
</evidence>
<dbReference type="Pfam" id="PF04314">
    <property type="entry name" value="PCuAC"/>
    <property type="match status" value="1"/>
</dbReference>
<feature type="signal peptide" evidence="2">
    <location>
        <begin position="1"/>
        <end position="27"/>
    </location>
</feature>
<name>A0ABT9DEX8_9CELL</name>
<sequence>MTPWRRTRLAAPVLVLAVTLAACGTSAPESSAALTVTDGWVKAADSGMTGAFGTLVNATGSDITITEASSDASRMELHEMAKAADGTMLMRPKEGGFVVPARGEHTLAPGADHVMFMDLTQPLKPGDEVAVTLTADDGSSWTVTLPVRTFTGAQESYQGSDGGMTTNPTGTPAGTP</sequence>
<dbReference type="RefSeq" id="WP_304601479.1">
    <property type="nucleotide sequence ID" value="NZ_JAUQYO010000001.1"/>
</dbReference>
<proteinExistence type="predicted"/>
<evidence type="ECO:0000313" key="4">
    <source>
        <dbReference type="Proteomes" id="UP001232536"/>
    </source>
</evidence>
<feature type="region of interest" description="Disordered" evidence="1">
    <location>
        <begin position="153"/>
        <end position="176"/>
    </location>
</feature>
<evidence type="ECO:0000256" key="2">
    <source>
        <dbReference type="SAM" id="SignalP"/>
    </source>
</evidence>
<feature type="chain" id="PRO_5045409121" evidence="2">
    <location>
        <begin position="28"/>
        <end position="176"/>
    </location>
</feature>
<feature type="compositionally biased region" description="Low complexity" evidence="1">
    <location>
        <begin position="163"/>
        <end position="176"/>
    </location>
</feature>
<dbReference type="PANTHER" id="PTHR36302">
    <property type="entry name" value="BLR7088 PROTEIN"/>
    <property type="match status" value="1"/>
</dbReference>
<protein>
    <submittedName>
        <fullName evidence="3">Copper chaperone PCu(A)C</fullName>
    </submittedName>
</protein>
<dbReference type="Gene3D" id="2.60.40.1890">
    <property type="entry name" value="PCu(A)C copper chaperone"/>
    <property type="match status" value="1"/>
</dbReference>
<dbReference type="PANTHER" id="PTHR36302:SF1">
    <property type="entry name" value="COPPER CHAPERONE PCU(A)C"/>
    <property type="match status" value="1"/>
</dbReference>
<dbReference type="Proteomes" id="UP001232536">
    <property type="component" value="Unassembled WGS sequence"/>
</dbReference>
<dbReference type="InterPro" id="IPR058248">
    <property type="entry name" value="Lxx211020-like"/>
</dbReference>
<dbReference type="InterPro" id="IPR036182">
    <property type="entry name" value="PCuAC_sf"/>
</dbReference>
<organism evidence="3 4">
    <name type="scientific">Actinotalea lenta</name>
    <dbReference type="NCBI Taxonomy" id="3064654"/>
    <lineage>
        <taxon>Bacteria</taxon>
        <taxon>Bacillati</taxon>
        <taxon>Actinomycetota</taxon>
        <taxon>Actinomycetes</taxon>
        <taxon>Micrococcales</taxon>
        <taxon>Cellulomonadaceae</taxon>
        <taxon>Actinotalea</taxon>
    </lineage>
</organism>
<comment type="caution">
    <text evidence="3">The sequence shown here is derived from an EMBL/GenBank/DDBJ whole genome shotgun (WGS) entry which is preliminary data.</text>
</comment>
<reference evidence="3 4" key="1">
    <citation type="submission" date="2023-07" db="EMBL/GenBank/DDBJ databases">
        <title>Description of novel actinomycetes strains, isolated from tidal flat sediment.</title>
        <authorList>
            <person name="Lu C."/>
        </authorList>
    </citation>
    <scope>NUCLEOTIDE SEQUENCE [LARGE SCALE GENOMIC DNA]</scope>
    <source>
        <strain evidence="3 4">SYSU T00b441</strain>
    </source>
</reference>
<dbReference type="PROSITE" id="PS51257">
    <property type="entry name" value="PROKAR_LIPOPROTEIN"/>
    <property type="match status" value="1"/>
</dbReference>
<dbReference type="SUPFAM" id="SSF110087">
    <property type="entry name" value="DR1885-like metal-binding protein"/>
    <property type="match status" value="1"/>
</dbReference>
<dbReference type="InterPro" id="IPR007410">
    <property type="entry name" value="LpqE-like"/>
</dbReference>
<keyword evidence="2" id="KW-0732">Signal</keyword>
<evidence type="ECO:0000256" key="1">
    <source>
        <dbReference type="SAM" id="MobiDB-lite"/>
    </source>
</evidence>
<keyword evidence="4" id="KW-1185">Reference proteome</keyword>
<gene>
    <name evidence="3" type="ORF">Q6348_11790</name>
</gene>
<dbReference type="EMBL" id="JAUQYP010000001">
    <property type="protein sequence ID" value="MDO8107877.1"/>
    <property type="molecule type" value="Genomic_DNA"/>
</dbReference>
<accession>A0ABT9DEX8</accession>